<feature type="compositionally biased region" description="Basic and acidic residues" evidence="1">
    <location>
        <begin position="1"/>
        <end position="16"/>
    </location>
</feature>
<dbReference type="Proteomes" id="UP000574769">
    <property type="component" value="Unassembled WGS sequence"/>
</dbReference>
<accession>A0A7W7AHZ0</accession>
<dbReference type="AlphaFoldDB" id="A0A7W7AHZ0"/>
<proteinExistence type="predicted"/>
<gene>
    <name evidence="2" type="ORF">GGQ96_001499</name>
</gene>
<keyword evidence="3" id="KW-1185">Reference proteome</keyword>
<evidence type="ECO:0000313" key="2">
    <source>
        <dbReference type="EMBL" id="MBB4617379.1"/>
    </source>
</evidence>
<sequence length="243" mass="25678">MARPGDPRDISSDLERIFGTPTNGGGQVGTGRSIVPVPQTEARSRWLIGLVPVAALGSIAFFLTEAQVAHRPSPPTTASRPAPTTAAPAPVAFTAVAPPAPVAATPPPREIAPAPAPDPAPVPVPADRRVASVAPAPARTRIARPASARPSWLATGDLSSNCRPGSNEDACIYRDVRDADRRLVQVYRQAVRAGVPRDTLVRATKAWNRALDRSLDDPDGTIRRYDALADELHAATQVALRDR</sequence>
<dbReference type="RefSeq" id="WP_184113094.1">
    <property type="nucleotide sequence ID" value="NZ_JACHNY010000002.1"/>
</dbReference>
<reference evidence="2 3" key="1">
    <citation type="submission" date="2020-08" db="EMBL/GenBank/DDBJ databases">
        <title>Genomic Encyclopedia of Type Strains, Phase IV (KMG-IV): sequencing the most valuable type-strain genomes for metagenomic binning, comparative biology and taxonomic classification.</title>
        <authorList>
            <person name="Goeker M."/>
        </authorList>
    </citation>
    <scope>NUCLEOTIDE SEQUENCE [LARGE SCALE GENOMIC DNA]</scope>
    <source>
        <strain evidence="2 3">DSM 15867</strain>
    </source>
</reference>
<feature type="region of interest" description="Disordered" evidence="1">
    <location>
        <begin position="1"/>
        <end position="34"/>
    </location>
</feature>
<dbReference type="EMBL" id="JACHNY010000002">
    <property type="protein sequence ID" value="MBB4617379.1"/>
    <property type="molecule type" value="Genomic_DNA"/>
</dbReference>
<organism evidence="2 3">
    <name type="scientific">Sphingomonas abaci</name>
    <dbReference type="NCBI Taxonomy" id="237611"/>
    <lineage>
        <taxon>Bacteria</taxon>
        <taxon>Pseudomonadati</taxon>
        <taxon>Pseudomonadota</taxon>
        <taxon>Alphaproteobacteria</taxon>
        <taxon>Sphingomonadales</taxon>
        <taxon>Sphingomonadaceae</taxon>
        <taxon>Sphingomonas</taxon>
    </lineage>
</organism>
<protein>
    <submittedName>
        <fullName evidence="2">Uncharacterized protein YecT (DUF1311 family)</fullName>
    </submittedName>
</protein>
<evidence type="ECO:0000313" key="3">
    <source>
        <dbReference type="Proteomes" id="UP000574769"/>
    </source>
</evidence>
<name>A0A7W7AHZ0_9SPHN</name>
<comment type="caution">
    <text evidence="2">The sequence shown here is derived from an EMBL/GenBank/DDBJ whole genome shotgun (WGS) entry which is preliminary data.</text>
</comment>
<evidence type="ECO:0000256" key="1">
    <source>
        <dbReference type="SAM" id="MobiDB-lite"/>
    </source>
</evidence>